<evidence type="ECO:0000313" key="3">
    <source>
        <dbReference type="Proteomes" id="UP000091820"/>
    </source>
</evidence>
<keyword evidence="3" id="KW-1185">Reference proteome</keyword>
<sequence length="126" mass="14489">MSTNTMLDYEISRNATFEQTREQSFAYPMDPICKVKQNLPSKVTENKEVIRKKFENRIGSFKIESGGRKHDFNMIEDIVLSCKTIVLSSWVSMLFSAISEILIFILRVTLFQDKDLKCSVLPSAEV</sequence>
<dbReference type="VEuPathDB" id="VectorBase:GBRI017229"/>
<reference evidence="2" key="2">
    <citation type="submission" date="2020-05" db="UniProtKB">
        <authorList>
            <consortium name="EnsemblMetazoa"/>
        </authorList>
    </citation>
    <scope>IDENTIFICATION</scope>
    <source>
        <strain evidence="2">IAEA</strain>
    </source>
</reference>
<dbReference type="EnsemblMetazoa" id="GBRI017229-RA">
    <property type="protein sequence ID" value="GBRI017229-PA"/>
    <property type="gene ID" value="GBRI017229"/>
</dbReference>
<dbReference type="Proteomes" id="UP000091820">
    <property type="component" value="Unassembled WGS sequence"/>
</dbReference>
<keyword evidence="1" id="KW-0812">Transmembrane</keyword>
<evidence type="ECO:0000313" key="2">
    <source>
        <dbReference type="EnsemblMetazoa" id="GBRI017229-PA"/>
    </source>
</evidence>
<evidence type="ECO:0000256" key="1">
    <source>
        <dbReference type="SAM" id="Phobius"/>
    </source>
</evidence>
<accession>A0A1A9WF18</accession>
<dbReference type="AlphaFoldDB" id="A0A1A9WF18"/>
<keyword evidence="1" id="KW-0472">Membrane</keyword>
<feature type="transmembrane region" description="Helical" evidence="1">
    <location>
        <begin position="90"/>
        <end position="110"/>
    </location>
</feature>
<reference evidence="3" key="1">
    <citation type="submission" date="2014-03" db="EMBL/GenBank/DDBJ databases">
        <authorList>
            <person name="Aksoy S."/>
            <person name="Warren W."/>
            <person name="Wilson R.K."/>
        </authorList>
    </citation>
    <scope>NUCLEOTIDE SEQUENCE [LARGE SCALE GENOMIC DNA]</scope>
    <source>
        <strain evidence="3">IAEA</strain>
    </source>
</reference>
<organism evidence="2 3">
    <name type="scientific">Glossina brevipalpis</name>
    <dbReference type="NCBI Taxonomy" id="37001"/>
    <lineage>
        <taxon>Eukaryota</taxon>
        <taxon>Metazoa</taxon>
        <taxon>Ecdysozoa</taxon>
        <taxon>Arthropoda</taxon>
        <taxon>Hexapoda</taxon>
        <taxon>Insecta</taxon>
        <taxon>Pterygota</taxon>
        <taxon>Neoptera</taxon>
        <taxon>Endopterygota</taxon>
        <taxon>Diptera</taxon>
        <taxon>Brachycera</taxon>
        <taxon>Muscomorpha</taxon>
        <taxon>Hippoboscoidea</taxon>
        <taxon>Glossinidae</taxon>
        <taxon>Glossina</taxon>
    </lineage>
</organism>
<protein>
    <submittedName>
        <fullName evidence="2">Uncharacterized protein</fullName>
    </submittedName>
</protein>
<keyword evidence="1" id="KW-1133">Transmembrane helix</keyword>
<proteinExistence type="predicted"/>
<name>A0A1A9WF18_9MUSC</name>